<dbReference type="NCBIfam" id="TIGR00460">
    <property type="entry name" value="fmt"/>
    <property type="match status" value="1"/>
</dbReference>
<reference evidence="8 9" key="1">
    <citation type="submission" date="2021-01" db="EMBL/GenBank/DDBJ databases">
        <title>Whole genome shotgun sequence of Catellatospora coxensis NBRC 107359.</title>
        <authorList>
            <person name="Komaki H."/>
            <person name="Tamura T."/>
        </authorList>
    </citation>
    <scope>NUCLEOTIDE SEQUENCE [LARGE SCALE GENOMIC DNA]</scope>
    <source>
        <strain evidence="8 9">NBRC 107359</strain>
    </source>
</reference>
<protein>
    <recommendedName>
        <fullName evidence="2 5">Methionyl-tRNA formyltransferase</fullName>
        <ecNumber evidence="2 5">2.1.2.9</ecNumber>
    </recommendedName>
</protein>
<comment type="function">
    <text evidence="5">Attaches a formyl group to the free amino group of methionyl-tRNA(fMet). The formyl group appears to play a dual role in the initiator identity of N-formylmethionyl-tRNA by promoting its recognition by IF2 and preventing the misappropriation of this tRNA by the elongation apparatus.</text>
</comment>
<evidence type="ECO:0000256" key="5">
    <source>
        <dbReference type="HAMAP-Rule" id="MF_00182"/>
    </source>
</evidence>
<evidence type="ECO:0000256" key="4">
    <source>
        <dbReference type="ARBA" id="ARBA00022917"/>
    </source>
</evidence>
<dbReference type="InterPro" id="IPR044135">
    <property type="entry name" value="Met-tRNA-FMT_C"/>
</dbReference>
<dbReference type="Gene3D" id="3.40.50.12230">
    <property type="match status" value="1"/>
</dbReference>
<keyword evidence="3 5" id="KW-0808">Transferase</keyword>
<evidence type="ECO:0000256" key="3">
    <source>
        <dbReference type="ARBA" id="ARBA00022679"/>
    </source>
</evidence>
<keyword evidence="4 5" id="KW-0648">Protein biosynthesis</keyword>
<feature type="domain" description="Formyl transferase N-terminal" evidence="6">
    <location>
        <begin position="1"/>
        <end position="180"/>
    </location>
</feature>
<feature type="binding site" evidence="5">
    <location>
        <begin position="109"/>
        <end position="112"/>
    </location>
    <ligand>
        <name>(6S)-5,6,7,8-tetrahydrofolate</name>
        <dbReference type="ChEBI" id="CHEBI:57453"/>
    </ligand>
</feature>
<comment type="caution">
    <text evidence="8">The sequence shown here is derived from an EMBL/GenBank/DDBJ whole genome shotgun (WGS) entry which is preliminary data.</text>
</comment>
<name>A0A8J3KLC7_9ACTN</name>
<dbReference type="FunFam" id="3.40.50.12230:FF:000001">
    <property type="entry name" value="Methionyl-tRNA formyltransferase"/>
    <property type="match status" value="1"/>
</dbReference>
<dbReference type="InterPro" id="IPR041711">
    <property type="entry name" value="Met-tRNA-FMT_N"/>
</dbReference>
<evidence type="ECO:0000256" key="1">
    <source>
        <dbReference type="ARBA" id="ARBA00010699"/>
    </source>
</evidence>
<evidence type="ECO:0000259" key="7">
    <source>
        <dbReference type="Pfam" id="PF02911"/>
    </source>
</evidence>
<dbReference type="HAMAP" id="MF_00182">
    <property type="entry name" value="Formyl_trans"/>
    <property type="match status" value="1"/>
</dbReference>
<gene>
    <name evidence="5 8" type="primary">fmt</name>
    <name evidence="8" type="ORF">Cco03nite_14180</name>
</gene>
<organism evidence="8 9">
    <name type="scientific">Catellatospora coxensis</name>
    <dbReference type="NCBI Taxonomy" id="310354"/>
    <lineage>
        <taxon>Bacteria</taxon>
        <taxon>Bacillati</taxon>
        <taxon>Actinomycetota</taxon>
        <taxon>Actinomycetes</taxon>
        <taxon>Micromonosporales</taxon>
        <taxon>Micromonosporaceae</taxon>
        <taxon>Catellatospora</taxon>
    </lineage>
</organism>
<dbReference type="InterPro" id="IPR005793">
    <property type="entry name" value="Formyl_trans_C"/>
</dbReference>
<dbReference type="EC" id="2.1.2.9" evidence="2 5"/>
<dbReference type="SUPFAM" id="SSF53328">
    <property type="entry name" value="Formyltransferase"/>
    <property type="match status" value="1"/>
</dbReference>
<dbReference type="RefSeq" id="WP_203690003.1">
    <property type="nucleotide sequence ID" value="NZ_BAAALC010000043.1"/>
</dbReference>
<accession>A0A8J3KLC7</accession>
<evidence type="ECO:0000256" key="2">
    <source>
        <dbReference type="ARBA" id="ARBA00012261"/>
    </source>
</evidence>
<dbReference type="Proteomes" id="UP000630887">
    <property type="component" value="Unassembled WGS sequence"/>
</dbReference>
<dbReference type="GO" id="GO:0005829">
    <property type="term" value="C:cytosol"/>
    <property type="evidence" value="ECO:0007669"/>
    <property type="project" value="TreeGrafter"/>
</dbReference>
<sequence length="308" mass="32720">MRLVFAGTPEVALPSLDAIEKSGHELLAVVTRPDAPSGRGRRMVRSHAAAWADERGIEVLTPARPREPEFLDRLRELAPDCVPVVAYGALVPPVALEIPVHGWVNLHFSLLPAWRGAAPVQHSVWHGDEFTGASVFQLEAGLDTGPVFGTLTETIRPRDTSGDLLERLAVDGAGLLVTVLDAIGAGAARAVAQPADGITLAPKITVEDAEVRWDEPAFAVDRRVRATTPGPGAWTTFRGERVKLGPVLPVADGPALKPGDLLVEKRRVLVGTATGPVELGEVRAAGKKPMSAVDWARGVRVEGEDSFS</sequence>
<feature type="domain" description="Formyl transferase C-terminal" evidence="7">
    <location>
        <begin position="203"/>
        <end position="299"/>
    </location>
</feature>
<dbReference type="PANTHER" id="PTHR11138:SF5">
    <property type="entry name" value="METHIONYL-TRNA FORMYLTRANSFERASE, MITOCHONDRIAL"/>
    <property type="match status" value="1"/>
</dbReference>
<dbReference type="SUPFAM" id="SSF50486">
    <property type="entry name" value="FMT C-terminal domain-like"/>
    <property type="match status" value="1"/>
</dbReference>
<dbReference type="InterPro" id="IPR002376">
    <property type="entry name" value="Formyl_transf_N"/>
</dbReference>
<dbReference type="InterPro" id="IPR005794">
    <property type="entry name" value="Fmt"/>
</dbReference>
<dbReference type="Pfam" id="PF02911">
    <property type="entry name" value="Formyl_trans_C"/>
    <property type="match status" value="1"/>
</dbReference>
<comment type="similarity">
    <text evidence="1 5">Belongs to the Fmt family.</text>
</comment>
<dbReference type="GO" id="GO:0004479">
    <property type="term" value="F:methionyl-tRNA formyltransferase activity"/>
    <property type="evidence" value="ECO:0007669"/>
    <property type="project" value="UniProtKB-UniRule"/>
</dbReference>
<dbReference type="CDD" id="cd08646">
    <property type="entry name" value="FMT_core_Met-tRNA-FMT_N"/>
    <property type="match status" value="1"/>
</dbReference>
<keyword evidence="9" id="KW-1185">Reference proteome</keyword>
<dbReference type="AlphaFoldDB" id="A0A8J3KLC7"/>
<evidence type="ECO:0000259" key="6">
    <source>
        <dbReference type="Pfam" id="PF00551"/>
    </source>
</evidence>
<evidence type="ECO:0000313" key="8">
    <source>
        <dbReference type="EMBL" id="GIG04718.1"/>
    </source>
</evidence>
<evidence type="ECO:0000313" key="9">
    <source>
        <dbReference type="Proteomes" id="UP000630887"/>
    </source>
</evidence>
<dbReference type="InterPro" id="IPR011034">
    <property type="entry name" value="Formyl_transferase-like_C_sf"/>
</dbReference>
<dbReference type="CDD" id="cd08704">
    <property type="entry name" value="Met_tRNA_FMT_C"/>
    <property type="match status" value="1"/>
</dbReference>
<comment type="catalytic activity">
    <reaction evidence="5">
        <text>L-methionyl-tRNA(fMet) + (6R)-10-formyltetrahydrofolate = N-formyl-L-methionyl-tRNA(fMet) + (6S)-5,6,7,8-tetrahydrofolate + H(+)</text>
        <dbReference type="Rhea" id="RHEA:24380"/>
        <dbReference type="Rhea" id="RHEA-COMP:9952"/>
        <dbReference type="Rhea" id="RHEA-COMP:9953"/>
        <dbReference type="ChEBI" id="CHEBI:15378"/>
        <dbReference type="ChEBI" id="CHEBI:57453"/>
        <dbReference type="ChEBI" id="CHEBI:78530"/>
        <dbReference type="ChEBI" id="CHEBI:78844"/>
        <dbReference type="ChEBI" id="CHEBI:195366"/>
        <dbReference type="EC" id="2.1.2.9"/>
    </reaction>
</comment>
<dbReference type="Pfam" id="PF00551">
    <property type="entry name" value="Formyl_trans_N"/>
    <property type="match status" value="1"/>
</dbReference>
<dbReference type="EMBL" id="BONI01000008">
    <property type="protein sequence ID" value="GIG04718.1"/>
    <property type="molecule type" value="Genomic_DNA"/>
</dbReference>
<proteinExistence type="inferred from homology"/>
<dbReference type="PANTHER" id="PTHR11138">
    <property type="entry name" value="METHIONYL-TRNA FORMYLTRANSFERASE"/>
    <property type="match status" value="1"/>
</dbReference>
<dbReference type="InterPro" id="IPR036477">
    <property type="entry name" value="Formyl_transf_N_sf"/>
</dbReference>